<dbReference type="CDD" id="cd01647">
    <property type="entry name" value="RT_LTR"/>
    <property type="match status" value="1"/>
</dbReference>
<dbReference type="AlphaFoldDB" id="A0AAN8P7Z5"/>
<reference evidence="2 3" key="1">
    <citation type="submission" date="2024-01" db="EMBL/GenBank/DDBJ databases">
        <title>The genome of the rayed Mediterranean limpet Patella caerulea (Linnaeus, 1758).</title>
        <authorList>
            <person name="Anh-Thu Weber A."/>
            <person name="Halstead-Nussloch G."/>
        </authorList>
    </citation>
    <scope>NUCLEOTIDE SEQUENCE [LARGE SCALE GENOMIC DNA]</scope>
    <source>
        <strain evidence="2">AATW-2023a</strain>
        <tissue evidence="2">Whole specimen</tissue>
    </source>
</reference>
<sequence length="218" mass="25214">MLDSGIIRKSNSEWRSLVVMVKKSNGEFRFAVDYRKLNSVTKPTFFPIIRFGDVVDSIRKAQARLFSILDCASGFWQIGMHEETKHKAAFISQEGVFEWERMPFGLSNAPMSFQMVVTDILRDMNYEYVLVYIDDIIIFSKNFDQHLEHLSNVFQKLSDAGIPLKPSKCKFSCEKVKYLGHIISAKGIEVCQRIKPRHNHKPPLTNMPIEQPFFSHAH</sequence>
<proteinExistence type="predicted"/>
<dbReference type="SUPFAM" id="SSF56672">
    <property type="entry name" value="DNA/RNA polymerases"/>
    <property type="match status" value="1"/>
</dbReference>
<evidence type="ECO:0000313" key="2">
    <source>
        <dbReference type="EMBL" id="KAK6169934.1"/>
    </source>
</evidence>
<dbReference type="Gene3D" id="3.30.70.270">
    <property type="match status" value="1"/>
</dbReference>
<keyword evidence="3" id="KW-1185">Reference proteome</keyword>
<dbReference type="Pfam" id="PF00078">
    <property type="entry name" value="RVT_1"/>
    <property type="match status" value="1"/>
</dbReference>
<feature type="domain" description="Reverse transcriptase" evidence="1">
    <location>
        <begin position="1"/>
        <end position="183"/>
    </location>
</feature>
<dbReference type="PANTHER" id="PTHR24559">
    <property type="entry name" value="TRANSPOSON TY3-I GAG-POL POLYPROTEIN"/>
    <property type="match status" value="1"/>
</dbReference>
<dbReference type="PROSITE" id="PS50878">
    <property type="entry name" value="RT_POL"/>
    <property type="match status" value="1"/>
</dbReference>
<gene>
    <name evidence="2" type="ORF">SNE40_018451</name>
</gene>
<dbReference type="InterPro" id="IPR053134">
    <property type="entry name" value="RNA-dir_DNA_polymerase"/>
</dbReference>
<name>A0AAN8P7Z5_PATCE</name>
<evidence type="ECO:0000313" key="3">
    <source>
        <dbReference type="Proteomes" id="UP001347796"/>
    </source>
</evidence>
<dbReference type="InterPro" id="IPR000477">
    <property type="entry name" value="RT_dom"/>
</dbReference>
<accession>A0AAN8P7Z5</accession>
<dbReference type="InterPro" id="IPR043502">
    <property type="entry name" value="DNA/RNA_pol_sf"/>
</dbReference>
<dbReference type="InterPro" id="IPR043128">
    <property type="entry name" value="Rev_trsase/Diguanyl_cyclase"/>
</dbReference>
<protein>
    <recommendedName>
        <fullName evidence="1">Reverse transcriptase domain-containing protein</fullName>
    </recommendedName>
</protein>
<organism evidence="2 3">
    <name type="scientific">Patella caerulea</name>
    <name type="common">Rayed Mediterranean limpet</name>
    <dbReference type="NCBI Taxonomy" id="87958"/>
    <lineage>
        <taxon>Eukaryota</taxon>
        <taxon>Metazoa</taxon>
        <taxon>Spiralia</taxon>
        <taxon>Lophotrochozoa</taxon>
        <taxon>Mollusca</taxon>
        <taxon>Gastropoda</taxon>
        <taxon>Patellogastropoda</taxon>
        <taxon>Patelloidea</taxon>
        <taxon>Patellidae</taxon>
        <taxon>Patella</taxon>
    </lineage>
</organism>
<dbReference type="PANTHER" id="PTHR24559:SF444">
    <property type="entry name" value="REVERSE TRANSCRIPTASE DOMAIN-CONTAINING PROTEIN"/>
    <property type="match status" value="1"/>
</dbReference>
<dbReference type="Gene3D" id="3.10.10.10">
    <property type="entry name" value="HIV Type 1 Reverse Transcriptase, subunit A, domain 1"/>
    <property type="match status" value="1"/>
</dbReference>
<dbReference type="EMBL" id="JAZGQO010000014">
    <property type="protein sequence ID" value="KAK6169934.1"/>
    <property type="molecule type" value="Genomic_DNA"/>
</dbReference>
<evidence type="ECO:0000259" key="1">
    <source>
        <dbReference type="PROSITE" id="PS50878"/>
    </source>
</evidence>
<dbReference type="Proteomes" id="UP001347796">
    <property type="component" value="Unassembled WGS sequence"/>
</dbReference>
<comment type="caution">
    <text evidence="2">The sequence shown here is derived from an EMBL/GenBank/DDBJ whole genome shotgun (WGS) entry which is preliminary data.</text>
</comment>